<reference evidence="2 3" key="1">
    <citation type="submission" date="2016-10" db="EMBL/GenBank/DDBJ databases">
        <authorList>
            <person name="de Groot N.N."/>
        </authorList>
    </citation>
    <scope>NUCLEOTIDE SEQUENCE [LARGE SCALE GENOMIC DNA]</scope>
    <source>
        <strain evidence="2 3">DSM 2895</strain>
    </source>
</reference>
<dbReference type="PROSITE" id="PS51186">
    <property type="entry name" value="GNAT"/>
    <property type="match status" value="1"/>
</dbReference>
<evidence type="ECO:0000313" key="3">
    <source>
        <dbReference type="Proteomes" id="UP000182836"/>
    </source>
</evidence>
<dbReference type="AlphaFoldDB" id="A0A1G8XJC1"/>
<name>A0A1G8XJC1_ANEMI</name>
<dbReference type="InterPro" id="IPR042573">
    <property type="entry name" value="GNAT_acetyltra_N"/>
</dbReference>
<sequence>MKGVIIVIILNETDFDKVLNVIEGNVKTGPTFFYSVLNNYISGSVYADSKIPETVLIGTQSGIYFVAGKEDNQEFNDFLFDLYCQRKSKKSRFTLFSPTEYWDCAINEQFKDNIKKMSRYSFVYVNNKRSHDKNLFDSDYSIRRTNEELITNSSEFNEDYYKEYWGSVSNFFKNGFGYCILHKGKIVSECTSIFSSLQFSEIDIVTHEDYRGQGLASINAETFIDHCLENDIMPRWDCDILNKSSIKLAEKLGFGTPVKYSIFV</sequence>
<dbReference type="EMBL" id="FNED01000032">
    <property type="protein sequence ID" value="SDJ90651.1"/>
    <property type="molecule type" value="Genomic_DNA"/>
</dbReference>
<dbReference type="GO" id="GO:0016747">
    <property type="term" value="F:acyltransferase activity, transferring groups other than amino-acyl groups"/>
    <property type="evidence" value="ECO:0007669"/>
    <property type="project" value="InterPro"/>
</dbReference>
<keyword evidence="2" id="KW-0808">Transferase</keyword>
<dbReference type="InterPro" id="IPR016181">
    <property type="entry name" value="Acyl_CoA_acyltransferase"/>
</dbReference>
<dbReference type="InterPro" id="IPR027365">
    <property type="entry name" value="GNAT_acetyltra_YdfB-like"/>
</dbReference>
<dbReference type="Gene3D" id="3.40.630.110">
    <property type="entry name" value="GNAT acetyltransferase-like"/>
    <property type="match status" value="1"/>
</dbReference>
<gene>
    <name evidence="2" type="ORF">SAMN04487909_1323</name>
</gene>
<dbReference type="PANTHER" id="PTHR31143:SF2">
    <property type="entry name" value="FR47-LIKE DOMAIN-CONTAINING PROTEIN-RELATED"/>
    <property type="match status" value="1"/>
</dbReference>
<evidence type="ECO:0000259" key="1">
    <source>
        <dbReference type="PROSITE" id="PS51186"/>
    </source>
</evidence>
<dbReference type="PANTHER" id="PTHR31143">
    <property type="match status" value="1"/>
</dbReference>
<accession>A0A1G8XJC1</accession>
<dbReference type="InterPro" id="IPR000182">
    <property type="entry name" value="GNAT_dom"/>
</dbReference>
<dbReference type="Gene3D" id="3.40.630.30">
    <property type="match status" value="1"/>
</dbReference>
<evidence type="ECO:0000313" key="2">
    <source>
        <dbReference type="EMBL" id="SDJ90651.1"/>
    </source>
</evidence>
<proteinExistence type="predicted"/>
<dbReference type="Pfam" id="PF12746">
    <property type="entry name" value="GNAT_acetyltran"/>
    <property type="match status" value="1"/>
</dbReference>
<feature type="domain" description="N-acetyltransferase" evidence="1">
    <location>
        <begin position="140"/>
        <end position="264"/>
    </location>
</feature>
<dbReference type="Proteomes" id="UP000182836">
    <property type="component" value="Unassembled WGS sequence"/>
</dbReference>
<organism evidence="2 3">
    <name type="scientific">Aneurinibacillus migulanus</name>
    <name type="common">Bacillus migulanus</name>
    <dbReference type="NCBI Taxonomy" id="47500"/>
    <lineage>
        <taxon>Bacteria</taxon>
        <taxon>Bacillati</taxon>
        <taxon>Bacillota</taxon>
        <taxon>Bacilli</taxon>
        <taxon>Bacillales</taxon>
        <taxon>Paenibacillaceae</taxon>
        <taxon>Aneurinibacillus group</taxon>
        <taxon>Aneurinibacillus</taxon>
    </lineage>
</organism>
<dbReference type="SUPFAM" id="SSF55729">
    <property type="entry name" value="Acyl-CoA N-acyltransferases (Nat)"/>
    <property type="match status" value="1"/>
</dbReference>
<protein>
    <submittedName>
        <fullName evidence="2">GNAT acetyltransferase</fullName>
    </submittedName>
</protein>